<dbReference type="Pfam" id="PF07811">
    <property type="entry name" value="TadE"/>
    <property type="match status" value="1"/>
</dbReference>
<evidence type="ECO:0000256" key="1">
    <source>
        <dbReference type="SAM" id="Phobius"/>
    </source>
</evidence>
<reference evidence="3 4" key="1">
    <citation type="submission" date="2018-01" db="EMBL/GenBank/DDBJ databases">
        <title>Cryobacterium sp. nov., from glaciers in China.</title>
        <authorList>
            <person name="Liu Q."/>
            <person name="Xin Y.-H."/>
        </authorList>
    </citation>
    <scope>NUCLEOTIDE SEQUENCE [LARGE SCALE GENOMIC DNA]</scope>
    <source>
        <strain evidence="3 4">TMB1-8</strain>
    </source>
</reference>
<feature type="transmembrane region" description="Helical" evidence="1">
    <location>
        <begin position="28"/>
        <end position="46"/>
    </location>
</feature>
<name>A0A2S3Z536_9MICO</name>
<dbReference type="EMBL" id="PPXF01000069">
    <property type="protein sequence ID" value="POH58753.1"/>
    <property type="molecule type" value="Genomic_DNA"/>
</dbReference>
<gene>
    <name evidence="3" type="ORF">C3B59_18480</name>
</gene>
<keyword evidence="1" id="KW-0812">Transmembrane</keyword>
<feature type="domain" description="TadE-like" evidence="2">
    <location>
        <begin position="22"/>
        <end position="64"/>
    </location>
</feature>
<dbReference type="RefSeq" id="WP_103432654.1">
    <property type="nucleotide sequence ID" value="NZ_PPXF01000069.1"/>
</dbReference>
<organism evidence="3 4">
    <name type="scientific">Cryobacterium zongtaii</name>
    <dbReference type="NCBI Taxonomy" id="1259217"/>
    <lineage>
        <taxon>Bacteria</taxon>
        <taxon>Bacillati</taxon>
        <taxon>Actinomycetota</taxon>
        <taxon>Actinomycetes</taxon>
        <taxon>Micrococcales</taxon>
        <taxon>Microbacteriaceae</taxon>
        <taxon>Cryobacterium</taxon>
    </lineage>
</organism>
<protein>
    <recommendedName>
        <fullName evidence="2">TadE-like domain-containing protein</fullName>
    </recommendedName>
</protein>
<evidence type="ECO:0000313" key="3">
    <source>
        <dbReference type="EMBL" id="POH58753.1"/>
    </source>
</evidence>
<keyword evidence="1" id="KW-1133">Transmembrane helix</keyword>
<comment type="caution">
    <text evidence="3">The sequence shown here is derived from an EMBL/GenBank/DDBJ whole genome shotgun (WGS) entry which is preliminary data.</text>
</comment>
<accession>A0A2S3Z536</accession>
<proteinExistence type="predicted"/>
<dbReference type="InterPro" id="IPR012495">
    <property type="entry name" value="TadE-like_dom"/>
</dbReference>
<dbReference type="NCBIfam" id="NF041390">
    <property type="entry name" value="TadE_Rv3655c"/>
    <property type="match status" value="1"/>
</dbReference>
<evidence type="ECO:0000313" key="4">
    <source>
        <dbReference type="Proteomes" id="UP000237104"/>
    </source>
</evidence>
<keyword evidence="1" id="KW-0472">Membrane</keyword>
<dbReference type="AlphaFoldDB" id="A0A2S3Z536"/>
<evidence type="ECO:0000259" key="2">
    <source>
        <dbReference type="Pfam" id="PF07811"/>
    </source>
</evidence>
<dbReference type="Proteomes" id="UP000237104">
    <property type="component" value="Unassembled WGS sequence"/>
</dbReference>
<dbReference type="InterPro" id="IPR049790">
    <property type="entry name" value="Rv3655c/TadE"/>
</dbReference>
<sequence length="133" mass="13278">MRSPWGDRAAARLAHGLHRDRGSVTAEFAAVLPAVLVVLACCLGAVQVVGQQVRMTDAAADVARLLARGDGAGPASGLLAAVAPGTALAEERQGEFICARLSAPSAFAPFAVAGLTLAARSCALASDTASADP</sequence>